<feature type="region of interest" description="Disordered" evidence="1">
    <location>
        <begin position="66"/>
        <end position="91"/>
    </location>
</feature>
<feature type="compositionally biased region" description="Basic and acidic residues" evidence="1">
    <location>
        <begin position="67"/>
        <end position="88"/>
    </location>
</feature>
<evidence type="ECO:0000256" key="1">
    <source>
        <dbReference type="SAM" id="MobiDB-lite"/>
    </source>
</evidence>
<feature type="region of interest" description="Disordered" evidence="1">
    <location>
        <begin position="189"/>
        <end position="213"/>
    </location>
</feature>
<gene>
    <name evidence="2" type="ORF">DBRI00130_LOCUS23424</name>
</gene>
<accession>A0A7S4W4M1</accession>
<protein>
    <submittedName>
        <fullName evidence="2">Uncharacterized protein</fullName>
    </submittedName>
</protein>
<reference evidence="2" key="1">
    <citation type="submission" date="2021-01" db="EMBL/GenBank/DDBJ databases">
        <authorList>
            <person name="Corre E."/>
            <person name="Pelletier E."/>
            <person name="Niang G."/>
            <person name="Scheremetjew M."/>
            <person name="Finn R."/>
            <person name="Kale V."/>
            <person name="Holt S."/>
            <person name="Cochrane G."/>
            <person name="Meng A."/>
            <person name="Brown T."/>
            <person name="Cohen L."/>
        </authorList>
    </citation>
    <scope>NUCLEOTIDE SEQUENCE</scope>
    <source>
        <strain evidence="2">GSO104</strain>
    </source>
</reference>
<dbReference type="EMBL" id="HBNS01029789">
    <property type="protein sequence ID" value="CAE4623436.1"/>
    <property type="molecule type" value="Transcribed_RNA"/>
</dbReference>
<sequence>MGVDGLDVDDVEKILAEANAALVEANKGGDDRDLKGAGEALETDVDLILAEVEAALMEANNALLGEGGDRQKQYDNKKEKESVSKNDDPETLEAGLTHAATIFFAEEKAFVAEAITENKRFVEADDATSVKSMGTSKEITESVSEELLKDDNRNHNENSSIKLEAKIREVKLAEEAVMMLNQQFQATTNGVLEEKKQKKRNSRKNRRRNRRKKIVTSFKKTIQKVSHIDDNDVMIIDTRDAPNIVMNTGEEASSWADFLRED</sequence>
<dbReference type="AlphaFoldDB" id="A0A7S4W4M1"/>
<evidence type="ECO:0000313" key="2">
    <source>
        <dbReference type="EMBL" id="CAE4623436.1"/>
    </source>
</evidence>
<proteinExistence type="predicted"/>
<name>A0A7S4W4M1_9STRA</name>
<feature type="compositionally biased region" description="Basic residues" evidence="1">
    <location>
        <begin position="197"/>
        <end position="213"/>
    </location>
</feature>
<organism evidence="2">
    <name type="scientific">Ditylum brightwellii</name>
    <dbReference type="NCBI Taxonomy" id="49249"/>
    <lineage>
        <taxon>Eukaryota</taxon>
        <taxon>Sar</taxon>
        <taxon>Stramenopiles</taxon>
        <taxon>Ochrophyta</taxon>
        <taxon>Bacillariophyta</taxon>
        <taxon>Mediophyceae</taxon>
        <taxon>Lithodesmiophycidae</taxon>
        <taxon>Lithodesmiales</taxon>
        <taxon>Lithodesmiaceae</taxon>
        <taxon>Ditylum</taxon>
    </lineage>
</organism>